<accession>A0A835H896</accession>
<evidence type="ECO:0000256" key="4">
    <source>
        <dbReference type="ARBA" id="ARBA00023136"/>
    </source>
</evidence>
<evidence type="ECO:0000313" key="8">
    <source>
        <dbReference type="Proteomes" id="UP000631114"/>
    </source>
</evidence>
<name>A0A835H896_9MAGN</name>
<dbReference type="PANTHER" id="PTHR31234">
    <property type="entry name" value="LATE EMBRYOGENESIS ABUNDANT (LEA) HYDROXYPROLINE-RICH GLYCOPROTEIN FAMILY"/>
    <property type="match status" value="1"/>
</dbReference>
<comment type="caution">
    <text evidence="7">The sequence shown here is derived from an EMBL/GenBank/DDBJ whole genome shotgun (WGS) entry which is preliminary data.</text>
</comment>
<feature type="transmembrane region" description="Helical" evidence="5">
    <location>
        <begin position="21"/>
        <end position="47"/>
    </location>
</feature>
<keyword evidence="4 5" id="KW-0472">Membrane</keyword>
<evidence type="ECO:0000256" key="1">
    <source>
        <dbReference type="ARBA" id="ARBA00004167"/>
    </source>
</evidence>
<dbReference type="GO" id="GO:0098542">
    <property type="term" value="P:defense response to other organism"/>
    <property type="evidence" value="ECO:0007669"/>
    <property type="project" value="InterPro"/>
</dbReference>
<dbReference type="Pfam" id="PF03168">
    <property type="entry name" value="LEA_2"/>
    <property type="match status" value="1"/>
</dbReference>
<feature type="domain" description="Late embryogenesis abundant protein LEA-2 subgroup" evidence="6">
    <location>
        <begin position="79"/>
        <end position="178"/>
    </location>
</feature>
<dbReference type="Proteomes" id="UP000631114">
    <property type="component" value="Unassembled WGS sequence"/>
</dbReference>
<reference evidence="7 8" key="1">
    <citation type="submission" date="2020-10" db="EMBL/GenBank/DDBJ databases">
        <title>The Coptis chinensis genome and diversification of protoberbering-type alkaloids.</title>
        <authorList>
            <person name="Wang B."/>
            <person name="Shu S."/>
            <person name="Song C."/>
            <person name="Liu Y."/>
        </authorList>
    </citation>
    <scope>NUCLEOTIDE SEQUENCE [LARGE SCALE GENOMIC DNA]</scope>
    <source>
        <strain evidence="7">HL-2020</strain>
        <tissue evidence="7">Leaf</tissue>
    </source>
</reference>
<dbReference type="GO" id="GO:0005886">
    <property type="term" value="C:plasma membrane"/>
    <property type="evidence" value="ECO:0007669"/>
    <property type="project" value="TreeGrafter"/>
</dbReference>
<evidence type="ECO:0000259" key="6">
    <source>
        <dbReference type="Pfam" id="PF03168"/>
    </source>
</evidence>
<evidence type="ECO:0000256" key="5">
    <source>
        <dbReference type="SAM" id="Phobius"/>
    </source>
</evidence>
<dbReference type="OrthoDB" id="669838at2759"/>
<evidence type="ECO:0000313" key="7">
    <source>
        <dbReference type="EMBL" id="KAF9593547.1"/>
    </source>
</evidence>
<comment type="subcellular location">
    <subcellularLocation>
        <location evidence="1">Membrane</location>
        <topology evidence="1">Single-pass membrane protein</topology>
    </subcellularLocation>
</comment>
<dbReference type="AlphaFoldDB" id="A0A835H896"/>
<dbReference type="PANTHER" id="PTHR31234:SF39">
    <property type="entry name" value="HARPIN-INDUCED PROTEIN 1 CONTAINING PROTEIN, EXPRESSED"/>
    <property type="match status" value="1"/>
</dbReference>
<organism evidence="7 8">
    <name type="scientific">Coptis chinensis</name>
    <dbReference type="NCBI Taxonomy" id="261450"/>
    <lineage>
        <taxon>Eukaryota</taxon>
        <taxon>Viridiplantae</taxon>
        <taxon>Streptophyta</taxon>
        <taxon>Embryophyta</taxon>
        <taxon>Tracheophyta</taxon>
        <taxon>Spermatophyta</taxon>
        <taxon>Magnoliopsida</taxon>
        <taxon>Ranunculales</taxon>
        <taxon>Ranunculaceae</taxon>
        <taxon>Coptidoideae</taxon>
        <taxon>Coptis</taxon>
    </lineage>
</organism>
<keyword evidence="8" id="KW-1185">Reference proteome</keyword>
<sequence>MASRPGPIGGQPISPQRRPMLVRCIVIGIVLTVVLVGFVVLVVWLAVRPQRLVYTVEDGKVHGFDLYKNHLNASFDFILKSYNPNHKISLYYDSIEVSVAYDDKIIAFDYVDPFHQPRHNVTRLEVKPMARSVPLMGSVSKNLRIEKSSGQIELAVLVKARIRFKVGIWKSSHHTLKVYCKPVGVQLDPSRKFETTYCDVNS</sequence>
<evidence type="ECO:0000256" key="2">
    <source>
        <dbReference type="ARBA" id="ARBA00022692"/>
    </source>
</evidence>
<keyword evidence="3 5" id="KW-1133">Transmembrane helix</keyword>
<gene>
    <name evidence="7" type="ORF">IFM89_024136</name>
</gene>
<dbReference type="EMBL" id="JADFTS010000008">
    <property type="protein sequence ID" value="KAF9593547.1"/>
    <property type="molecule type" value="Genomic_DNA"/>
</dbReference>
<evidence type="ECO:0000256" key="3">
    <source>
        <dbReference type="ARBA" id="ARBA00022989"/>
    </source>
</evidence>
<dbReference type="InterPro" id="IPR044839">
    <property type="entry name" value="NDR1-like"/>
</dbReference>
<proteinExistence type="predicted"/>
<protein>
    <recommendedName>
        <fullName evidence="6">Late embryogenesis abundant protein LEA-2 subgroup domain-containing protein</fullName>
    </recommendedName>
</protein>
<dbReference type="InterPro" id="IPR004864">
    <property type="entry name" value="LEA_2"/>
</dbReference>
<keyword evidence="2 5" id="KW-0812">Transmembrane</keyword>